<reference evidence="1" key="1">
    <citation type="submission" date="2014-09" db="EMBL/GenBank/DDBJ databases">
        <authorList>
            <person name="Magalhaes I.L.F."/>
            <person name="Oliveira U."/>
            <person name="Santos F.R."/>
            <person name="Vidigal T.H.D.A."/>
            <person name="Brescovit A.D."/>
            <person name="Santos A.J."/>
        </authorList>
    </citation>
    <scope>NUCLEOTIDE SEQUENCE</scope>
    <source>
        <tissue evidence="1">Shoot tissue taken approximately 20 cm above the soil surface</tissue>
    </source>
</reference>
<sequence>MECFSYLLVLNCQYEFRLHLSFALDGVSNIHI</sequence>
<evidence type="ECO:0000313" key="1">
    <source>
        <dbReference type="EMBL" id="JAD70198.1"/>
    </source>
</evidence>
<dbReference type="EMBL" id="GBRH01227697">
    <property type="protein sequence ID" value="JAD70198.1"/>
    <property type="molecule type" value="Transcribed_RNA"/>
</dbReference>
<proteinExistence type="predicted"/>
<protein>
    <submittedName>
        <fullName evidence="1">Uncharacterized protein</fullName>
    </submittedName>
</protein>
<accession>A0A0A9C6X1</accession>
<dbReference type="AlphaFoldDB" id="A0A0A9C6X1"/>
<organism evidence="1">
    <name type="scientific">Arundo donax</name>
    <name type="common">Giant reed</name>
    <name type="synonym">Donax arundinaceus</name>
    <dbReference type="NCBI Taxonomy" id="35708"/>
    <lineage>
        <taxon>Eukaryota</taxon>
        <taxon>Viridiplantae</taxon>
        <taxon>Streptophyta</taxon>
        <taxon>Embryophyta</taxon>
        <taxon>Tracheophyta</taxon>
        <taxon>Spermatophyta</taxon>
        <taxon>Magnoliopsida</taxon>
        <taxon>Liliopsida</taxon>
        <taxon>Poales</taxon>
        <taxon>Poaceae</taxon>
        <taxon>PACMAD clade</taxon>
        <taxon>Arundinoideae</taxon>
        <taxon>Arundineae</taxon>
        <taxon>Arundo</taxon>
    </lineage>
</organism>
<reference evidence="1" key="2">
    <citation type="journal article" date="2015" name="Data Brief">
        <title>Shoot transcriptome of the giant reed, Arundo donax.</title>
        <authorList>
            <person name="Barrero R.A."/>
            <person name="Guerrero F.D."/>
            <person name="Moolhuijzen P."/>
            <person name="Goolsby J.A."/>
            <person name="Tidwell J."/>
            <person name="Bellgard S.E."/>
            <person name="Bellgard M.I."/>
        </authorList>
    </citation>
    <scope>NUCLEOTIDE SEQUENCE</scope>
    <source>
        <tissue evidence="1">Shoot tissue taken approximately 20 cm above the soil surface</tissue>
    </source>
</reference>
<name>A0A0A9C6X1_ARUDO</name>